<dbReference type="PROSITE" id="PS51379">
    <property type="entry name" value="4FE4S_FER_2"/>
    <property type="match status" value="2"/>
</dbReference>
<gene>
    <name evidence="10" type="primary">napH</name>
    <name evidence="10" type="ORF">CCV52592_1930</name>
</gene>
<evidence type="ECO:0000256" key="6">
    <source>
        <dbReference type="ARBA" id="ARBA00023004"/>
    </source>
</evidence>
<feature type="domain" description="4Fe-4S ferredoxin-type" evidence="9">
    <location>
        <begin position="228"/>
        <end position="257"/>
    </location>
</feature>
<dbReference type="STRING" id="360105.CCV52592_1930"/>
<keyword evidence="5" id="KW-0249">Electron transport</keyword>
<dbReference type="PANTHER" id="PTHR30176:SF3">
    <property type="entry name" value="FERREDOXIN-TYPE PROTEIN NAPH"/>
    <property type="match status" value="1"/>
</dbReference>
<evidence type="ECO:0000256" key="2">
    <source>
        <dbReference type="ARBA" id="ARBA00022485"/>
    </source>
</evidence>
<dbReference type="GO" id="GO:0046872">
    <property type="term" value="F:metal ion binding"/>
    <property type="evidence" value="ECO:0007669"/>
    <property type="project" value="UniProtKB-KW"/>
</dbReference>
<evidence type="ECO:0000259" key="9">
    <source>
        <dbReference type="PROSITE" id="PS51379"/>
    </source>
</evidence>
<evidence type="ECO:0000313" key="11">
    <source>
        <dbReference type="Proteomes" id="UP000006380"/>
    </source>
</evidence>
<evidence type="ECO:0000256" key="3">
    <source>
        <dbReference type="ARBA" id="ARBA00022723"/>
    </source>
</evidence>
<keyword evidence="1" id="KW-0813">Transport</keyword>
<evidence type="ECO:0000256" key="7">
    <source>
        <dbReference type="ARBA" id="ARBA00023014"/>
    </source>
</evidence>
<dbReference type="KEGG" id="ccv:CCV52592_1930"/>
<evidence type="ECO:0000256" key="1">
    <source>
        <dbReference type="ARBA" id="ARBA00022448"/>
    </source>
</evidence>
<dbReference type="PANTHER" id="PTHR30176">
    <property type="entry name" value="FERREDOXIN-TYPE PROTEIN NAPH"/>
    <property type="match status" value="1"/>
</dbReference>
<dbReference type="HOGENOM" id="CLU_066585_1_0_7"/>
<evidence type="ECO:0000256" key="4">
    <source>
        <dbReference type="ARBA" id="ARBA00022737"/>
    </source>
</evidence>
<accession>A7GZP3</accession>
<proteinExistence type="predicted"/>
<keyword evidence="10" id="KW-0560">Oxidoreductase</keyword>
<keyword evidence="7" id="KW-0411">Iron-sulfur</keyword>
<dbReference type="EC" id="1.7.99.4" evidence="10"/>
<dbReference type="GO" id="GO:0016491">
    <property type="term" value="F:oxidoreductase activity"/>
    <property type="evidence" value="ECO:0007669"/>
    <property type="project" value="UniProtKB-KW"/>
</dbReference>
<dbReference type="InterPro" id="IPR017900">
    <property type="entry name" value="4Fe4S_Fe_S_CS"/>
</dbReference>
<dbReference type="Pfam" id="PF13237">
    <property type="entry name" value="Fer4_10"/>
    <property type="match status" value="1"/>
</dbReference>
<keyword evidence="2" id="KW-0004">4Fe-4S</keyword>
<dbReference type="RefSeq" id="WP_011992550.1">
    <property type="nucleotide sequence ID" value="NC_009715.2"/>
</dbReference>
<name>A7GZP3_CAMC5</name>
<dbReference type="Proteomes" id="UP000006380">
    <property type="component" value="Chromosome"/>
</dbReference>
<dbReference type="GO" id="GO:0051539">
    <property type="term" value="F:4 iron, 4 sulfur cluster binding"/>
    <property type="evidence" value="ECO:0007669"/>
    <property type="project" value="UniProtKB-KW"/>
</dbReference>
<feature type="transmembrane region" description="Helical" evidence="8">
    <location>
        <begin position="120"/>
        <end position="138"/>
    </location>
</feature>
<keyword evidence="8" id="KW-0472">Membrane</keyword>
<dbReference type="InterPro" id="IPR017896">
    <property type="entry name" value="4Fe4S_Fe-S-bd"/>
</dbReference>
<dbReference type="NCBIfam" id="TIGR02163">
    <property type="entry name" value="napH"/>
    <property type="match status" value="1"/>
</dbReference>
<dbReference type="PROSITE" id="PS00198">
    <property type="entry name" value="4FE4S_FER_1"/>
    <property type="match status" value="2"/>
</dbReference>
<keyword evidence="4" id="KW-0677">Repeat</keyword>
<dbReference type="OrthoDB" id="9784262at2"/>
<feature type="transmembrane region" description="Helical" evidence="8">
    <location>
        <begin position="12"/>
        <end position="29"/>
    </location>
</feature>
<evidence type="ECO:0000256" key="5">
    <source>
        <dbReference type="ARBA" id="ARBA00022982"/>
    </source>
</evidence>
<dbReference type="InterPro" id="IPR011886">
    <property type="entry name" value="NapH_MauN"/>
</dbReference>
<evidence type="ECO:0000313" key="10">
    <source>
        <dbReference type="EMBL" id="EAT99731.1"/>
    </source>
</evidence>
<keyword evidence="3" id="KW-0479">Metal-binding</keyword>
<dbReference type="EMBL" id="CP000767">
    <property type="protein sequence ID" value="EAT99731.1"/>
    <property type="molecule type" value="Genomic_DNA"/>
</dbReference>
<sequence>MKFLILRRITQISILVLFVIANFYGVKILSGDLSSSIVFGKVPLSDPFAVLQIFIAGLSVSVNAVIGALIVFAFYAVIAPRVFCSWVCPVNLLTDIAFKLKNKFGFKGERMLIMSKNLRYFMLVLSLVLSFMLAQPAFEAISYIGIIQRGVIFSASSAIGVAIGIIAFDVFVAGRGICGHLCPLGAFWALASKFSLIRVKHDEEACTKCMKCKLVCPEVQVLGLIGKQSGFVSSSECISCGRCIDVCGDEALKFSIRNLRREK</sequence>
<feature type="transmembrane region" description="Helical" evidence="8">
    <location>
        <begin position="150"/>
        <end position="172"/>
    </location>
</feature>
<keyword evidence="11" id="KW-1185">Reference proteome</keyword>
<dbReference type="SUPFAM" id="SSF54862">
    <property type="entry name" value="4Fe-4S ferredoxins"/>
    <property type="match status" value="1"/>
</dbReference>
<dbReference type="InterPro" id="IPR051684">
    <property type="entry name" value="Electron_Trans/Redox"/>
</dbReference>
<dbReference type="GO" id="GO:0005886">
    <property type="term" value="C:plasma membrane"/>
    <property type="evidence" value="ECO:0007669"/>
    <property type="project" value="TreeGrafter"/>
</dbReference>
<protein>
    <submittedName>
        <fullName evidence="10">Menaquinol dehydrogenase NapGH, membrane component NapH</fullName>
        <ecNumber evidence="10">1.7.99.4</ecNumber>
    </submittedName>
</protein>
<keyword evidence="8" id="KW-0812">Transmembrane</keyword>
<keyword evidence="8" id="KW-1133">Transmembrane helix</keyword>
<reference evidence="10" key="1">
    <citation type="submission" date="2016-07" db="EMBL/GenBank/DDBJ databases">
        <title>Comparative genomics of the Campylobacter concisus group.</title>
        <authorList>
            <person name="Miller W.G."/>
            <person name="Yee E."/>
            <person name="Chapman M.H."/>
            <person name="Huynh S."/>
            <person name="Bono J.L."/>
            <person name="On S.L.W."/>
            <person name="StLeger J."/>
            <person name="Foster G."/>
            <person name="Parker C.T."/>
        </authorList>
    </citation>
    <scope>NUCLEOTIDE SEQUENCE</scope>
    <source>
        <strain evidence="10">525.92</strain>
    </source>
</reference>
<dbReference type="NCBIfam" id="NF007013">
    <property type="entry name" value="PRK09477.1"/>
    <property type="match status" value="1"/>
</dbReference>
<keyword evidence="6" id="KW-0408">Iron</keyword>
<organism evidence="10 11">
    <name type="scientific">Campylobacter curvus (strain 525.92)</name>
    <dbReference type="NCBI Taxonomy" id="360105"/>
    <lineage>
        <taxon>Bacteria</taxon>
        <taxon>Pseudomonadati</taxon>
        <taxon>Campylobacterota</taxon>
        <taxon>Epsilonproteobacteria</taxon>
        <taxon>Campylobacterales</taxon>
        <taxon>Campylobacteraceae</taxon>
        <taxon>Campylobacter</taxon>
    </lineage>
</organism>
<feature type="domain" description="4Fe-4S ferredoxin-type" evidence="9">
    <location>
        <begin position="197"/>
        <end position="227"/>
    </location>
</feature>
<dbReference type="AlphaFoldDB" id="A7GZP3"/>
<feature type="transmembrane region" description="Helical" evidence="8">
    <location>
        <begin position="49"/>
        <end position="77"/>
    </location>
</feature>
<dbReference type="Pfam" id="PF12801">
    <property type="entry name" value="Fer4_5"/>
    <property type="match status" value="2"/>
</dbReference>
<evidence type="ECO:0000256" key="8">
    <source>
        <dbReference type="SAM" id="Phobius"/>
    </source>
</evidence>
<dbReference type="Gene3D" id="3.30.70.20">
    <property type="match status" value="1"/>
</dbReference>